<proteinExistence type="predicted"/>
<comment type="caution">
    <text evidence="1">The sequence shown here is derived from an EMBL/GenBank/DDBJ whole genome shotgun (WGS) entry which is preliminary data.</text>
</comment>
<accession>A0A0F9T4E4</accession>
<gene>
    <name evidence="1" type="ORF">LCGC14_0698450</name>
</gene>
<name>A0A0F9T4E4_9ZZZZ</name>
<organism evidence="1">
    <name type="scientific">marine sediment metagenome</name>
    <dbReference type="NCBI Taxonomy" id="412755"/>
    <lineage>
        <taxon>unclassified sequences</taxon>
        <taxon>metagenomes</taxon>
        <taxon>ecological metagenomes</taxon>
    </lineage>
</organism>
<protein>
    <submittedName>
        <fullName evidence="1">Uncharacterized protein</fullName>
    </submittedName>
</protein>
<dbReference type="AlphaFoldDB" id="A0A0F9T4E4"/>
<evidence type="ECO:0000313" key="1">
    <source>
        <dbReference type="EMBL" id="KKN43896.1"/>
    </source>
</evidence>
<reference evidence="1" key="1">
    <citation type="journal article" date="2015" name="Nature">
        <title>Complex archaea that bridge the gap between prokaryotes and eukaryotes.</title>
        <authorList>
            <person name="Spang A."/>
            <person name="Saw J.H."/>
            <person name="Jorgensen S.L."/>
            <person name="Zaremba-Niedzwiedzka K."/>
            <person name="Martijn J."/>
            <person name="Lind A.E."/>
            <person name="van Eijk R."/>
            <person name="Schleper C."/>
            <person name="Guy L."/>
            <person name="Ettema T.J."/>
        </authorList>
    </citation>
    <scope>NUCLEOTIDE SEQUENCE</scope>
</reference>
<sequence>MLRCYVPKRFTAAHELVIEQANEIIERYMADGHRLTLRQIYYRFVAQALLENKQTEYKRLGGIINDARLAGRIDWDAIEDRGRGLMGINAYEDPADIVGQMAQQYHLDHWADQEIRVEVWVEKQALEGVVGAACGPLDVDFFSCKGYMSQSEMWRASQRFARYRNAEQRVVMIHLGDHDPSGIDMTRDLRERTVDVFGVGIMVVRIALNMPQIEEFGPPPNPTKLTDSRAGGYIEQFGLSSWELDALEPAYLEQIIQKNVWSCCDREKWDAIHMQQEEERELLSQASLRWDELQALL</sequence>
<dbReference type="EMBL" id="LAZR01001482">
    <property type="protein sequence ID" value="KKN43896.1"/>
    <property type="molecule type" value="Genomic_DNA"/>
</dbReference>